<dbReference type="PROSITE" id="PS50043">
    <property type="entry name" value="HTH_LUXR_2"/>
    <property type="match status" value="1"/>
</dbReference>
<evidence type="ECO:0000256" key="3">
    <source>
        <dbReference type="ARBA" id="ARBA00023163"/>
    </source>
</evidence>
<keyword evidence="4" id="KW-0597">Phosphoprotein</keyword>
<keyword evidence="2" id="KW-0238">DNA-binding</keyword>
<evidence type="ECO:0000256" key="4">
    <source>
        <dbReference type="PROSITE-ProRule" id="PRU00169"/>
    </source>
</evidence>
<dbReference type="SUPFAM" id="SSF46894">
    <property type="entry name" value="C-terminal effector domain of the bipartite response regulators"/>
    <property type="match status" value="1"/>
</dbReference>
<dbReference type="InterPro" id="IPR039420">
    <property type="entry name" value="WalR-like"/>
</dbReference>
<dbReference type="InterPro" id="IPR001789">
    <property type="entry name" value="Sig_transdc_resp-reg_receiver"/>
</dbReference>
<keyword evidence="1" id="KW-0805">Transcription regulation</keyword>
<evidence type="ECO:0000259" key="5">
    <source>
        <dbReference type="PROSITE" id="PS50043"/>
    </source>
</evidence>
<dbReference type="KEGG" id="nano:G5V58_08245"/>
<evidence type="ECO:0000313" key="7">
    <source>
        <dbReference type="EMBL" id="QIG42773.1"/>
    </source>
</evidence>
<name>A0A6G6WC96_9ACTN</name>
<dbReference type="SUPFAM" id="SSF52172">
    <property type="entry name" value="CheY-like"/>
    <property type="match status" value="1"/>
</dbReference>
<accession>A0A6G6WC96</accession>
<dbReference type="RefSeq" id="WP_165230953.1">
    <property type="nucleotide sequence ID" value="NZ_CP049257.1"/>
</dbReference>
<dbReference type="InterPro" id="IPR016032">
    <property type="entry name" value="Sig_transdc_resp-reg_C-effctor"/>
</dbReference>
<dbReference type="EMBL" id="CP049257">
    <property type="protein sequence ID" value="QIG42773.1"/>
    <property type="molecule type" value="Genomic_DNA"/>
</dbReference>
<dbReference type="GO" id="GO:0003677">
    <property type="term" value="F:DNA binding"/>
    <property type="evidence" value="ECO:0007669"/>
    <property type="project" value="UniProtKB-KW"/>
</dbReference>
<dbReference type="PRINTS" id="PR00038">
    <property type="entry name" value="HTHLUXR"/>
</dbReference>
<dbReference type="Pfam" id="PF00196">
    <property type="entry name" value="GerE"/>
    <property type="match status" value="1"/>
</dbReference>
<evidence type="ECO:0000256" key="2">
    <source>
        <dbReference type="ARBA" id="ARBA00023125"/>
    </source>
</evidence>
<dbReference type="Proteomes" id="UP000502996">
    <property type="component" value="Chromosome"/>
</dbReference>
<feature type="domain" description="HTH luxR-type" evidence="5">
    <location>
        <begin position="136"/>
        <end position="201"/>
    </location>
</feature>
<keyword evidence="3" id="KW-0804">Transcription</keyword>
<dbReference type="GO" id="GO:0000160">
    <property type="term" value="P:phosphorelay signal transduction system"/>
    <property type="evidence" value="ECO:0007669"/>
    <property type="project" value="InterPro"/>
</dbReference>
<feature type="domain" description="Response regulatory" evidence="6">
    <location>
        <begin position="13"/>
        <end position="122"/>
    </location>
</feature>
<evidence type="ECO:0000256" key="1">
    <source>
        <dbReference type="ARBA" id="ARBA00023015"/>
    </source>
</evidence>
<dbReference type="SMART" id="SM00421">
    <property type="entry name" value="HTH_LUXR"/>
    <property type="match status" value="1"/>
</dbReference>
<reference evidence="7 8" key="1">
    <citation type="submission" date="2020-02" db="EMBL/GenBank/DDBJ databases">
        <title>Full genome sequence of Nocardioides sp. R-3366.</title>
        <authorList>
            <person name="Im W.-T."/>
        </authorList>
    </citation>
    <scope>NUCLEOTIDE SEQUENCE [LARGE SCALE GENOMIC DNA]</scope>
    <source>
        <strain evidence="7 8">R-3366</strain>
    </source>
</reference>
<dbReference type="PROSITE" id="PS50110">
    <property type="entry name" value="RESPONSE_REGULATORY"/>
    <property type="match status" value="1"/>
</dbReference>
<dbReference type="GO" id="GO:0006355">
    <property type="term" value="P:regulation of DNA-templated transcription"/>
    <property type="evidence" value="ECO:0007669"/>
    <property type="project" value="InterPro"/>
</dbReference>
<dbReference type="InterPro" id="IPR000792">
    <property type="entry name" value="Tscrpt_reg_LuxR_C"/>
</dbReference>
<dbReference type="AlphaFoldDB" id="A0A6G6WC96"/>
<feature type="modified residue" description="4-aspartylphosphate" evidence="4">
    <location>
        <position position="58"/>
    </location>
</feature>
<sequence>MNAPSRGSDHPLAVGVYDEPELIVTGVGAMLARSGASVEVVKVTADGEPPAVDVLLCDPIGRTMQLEEYLTRVVHRTTAPVLVFTWTSSPSNLRRSLAAGARGFVSKSASAQDLADAVAAVSRGETVAPTGGRIGAQPGMADLSAREAEVLELICRGLSNLEIADRLFVSVNSVKTYVRQIYQKIGVARRSQAVAWGLAHGF</sequence>
<dbReference type="CDD" id="cd06170">
    <property type="entry name" value="LuxR_C_like"/>
    <property type="match status" value="1"/>
</dbReference>
<keyword evidence="8" id="KW-1185">Reference proteome</keyword>
<dbReference type="PANTHER" id="PTHR43214:SF24">
    <property type="entry name" value="TRANSCRIPTIONAL REGULATORY PROTEIN NARL-RELATED"/>
    <property type="match status" value="1"/>
</dbReference>
<evidence type="ECO:0000313" key="8">
    <source>
        <dbReference type="Proteomes" id="UP000502996"/>
    </source>
</evidence>
<dbReference type="InterPro" id="IPR011006">
    <property type="entry name" value="CheY-like_superfamily"/>
</dbReference>
<dbReference type="PANTHER" id="PTHR43214">
    <property type="entry name" value="TWO-COMPONENT RESPONSE REGULATOR"/>
    <property type="match status" value="1"/>
</dbReference>
<proteinExistence type="predicted"/>
<gene>
    <name evidence="7" type="ORF">G5V58_08245</name>
</gene>
<protein>
    <submittedName>
        <fullName evidence="7">Response regulator transcription factor</fullName>
    </submittedName>
</protein>
<evidence type="ECO:0000259" key="6">
    <source>
        <dbReference type="PROSITE" id="PS50110"/>
    </source>
</evidence>
<dbReference type="Gene3D" id="3.40.50.2300">
    <property type="match status" value="1"/>
</dbReference>
<organism evidence="7 8">
    <name type="scientific">Nocardioides anomalus</name>
    <dbReference type="NCBI Taxonomy" id="2712223"/>
    <lineage>
        <taxon>Bacteria</taxon>
        <taxon>Bacillati</taxon>
        <taxon>Actinomycetota</taxon>
        <taxon>Actinomycetes</taxon>
        <taxon>Propionibacteriales</taxon>
        <taxon>Nocardioidaceae</taxon>
        <taxon>Nocardioides</taxon>
    </lineage>
</organism>